<dbReference type="SFLD" id="SFLDG01129">
    <property type="entry name" value="C1.5:_HAD__Beta-PGM__Phosphata"/>
    <property type="match status" value="1"/>
</dbReference>
<dbReference type="Gene3D" id="3.40.50.1000">
    <property type="entry name" value="HAD superfamily/HAD-like"/>
    <property type="match status" value="1"/>
</dbReference>
<dbReference type="GO" id="GO:0016791">
    <property type="term" value="F:phosphatase activity"/>
    <property type="evidence" value="ECO:0007669"/>
    <property type="project" value="TreeGrafter"/>
</dbReference>
<dbReference type="PANTHER" id="PTHR18901:SF38">
    <property type="entry name" value="PSEUDOURIDINE-5'-PHOSPHATASE"/>
    <property type="match status" value="1"/>
</dbReference>
<dbReference type="SFLD" id="SFLDS00003">
    <property type="entry name" value="Haloacid_Dehalogenase"/>
    <property type="match status" value="1"/>
</dbReference>
<accession>A0A926D1G6</accession>
<name>A0A926D1G6_9FIRM</name>
<proteinExistence type="predicted"/>
<dbReference type="Proteomes" id="UP000654279">
    <property type="component" value="Unassembled WGS sequence"/>
</dbReference>
<reference evidence="1" key="1">
    <citation type="submission" date="2020-08" db="EMBL/GenBank/DDBJ databases">
        <title>Genome public.</title>
        <authorList>
            <person name="Liu C."/>
            <person name="Sun Q."/>
        </authorList>
    </citation>
    <scope>NUCLEOTIDE SEQUENCE</scope>
    <source>
        <strain evidence="1">NSJ-44</strain>
    </source>
</reference>
<keyword evidence="2" id="KW-1185">Reference proteome</keyword>
<dbReference type="CDD" id="cd07505">
    <property type="entry name" value="HAD_BPGM-like"/>
    <property type="match status" value="1"/>
</dbReference>
<dbReference type="Pfam" id="PF00702">
    <property type="entry name" value="Hydrolase"/>
    <property type="match status" value="1"/>
</dbReference>
<protein>
    <submittedName>
        <fullName evidence="1">HAD family phosphatase</fullName>
    </submittedName>
</protein>
<evidence type="ECO:0000313" key="1">
    <source>
        <dbReference type="EMBL" id="MBC8529513.1"/>
    </source>
</evidence>
<organism evidence="1 2">
    <name type="scientific">Luoshenia tenuis</name>
    <dbReference type="NCBI Taxonomy" id="2763654"/>
    <lineage>
        <taxon>Bacteria</taxon>
        <taxon>Bacillati</taxon>
        <taxon>Bacillota</taxon>
        <taxon>Clostridia</taxon>
        <taxon>Christensenellales</taxon>
        <taxon>Christensenellaceae</taxon>
        <taxon>Luoshenia</taxon>
    </lineage>
</organism>
<dbReference type="RefSeq" id="WP_249285344.1">
    <property type="nucleotide sequence ID" value="NZ_JACRSO010000003.1"/>
</dbReference>
<evidence type="ECO:0000313" key="2">
    <source>
        <dbReference type="Proteomes" id="UP000654279"/>
    </source>
</evidence>
<dbReference type="InterPro" id="IPR036412">
    <property type="entry name" value="HAD-like_sf"/>
</dbReference>
<dbReference type="SUPFAM" id="SSF56784">
    <property type="entry name" value="HAD-like"/>
    <property type="match status" value="1"/>
</dbReference>
<dbReference type="InterPro" id="IPR023214">
    <property type="entry name" value="HAD_sf"/>
</dbReference>
<gene>
    <name evidence="1" type="ORF">H8699_08750</name>
</gene>
<dbReference type="PANTHER" id="PTHR18901">
    <property type="entry name" value="2-DEOXYGLUCOSE-6-PHOSPHATE PHOSPHATASE 2"/>
    <property type="match status" value="1"/>
</dbReference>
<sequence length="220" mass="24127">MIVDFKGAIFDLDGTILDSMGLWGEIDEVFLARRGIPMPVDYKQALQPMSYAQAADYTIARFGLKEEPAAIMAEWDEMAQEAYAHTLALKPFAGEYIRRLKALGVRVALATASARSLYEPALRRHGLYGCFDALTDLSQVRGDKRGPGLFWLAAEKLGVEIADCMVFEDSLHAAQGAKASGARLTVVQDAYAKSDEAALRRLADRYVADFGELLEKGVEA</sequence>
<dbReference type="Gene3D" id="1.10.150.240">
    <property type="entry name" value="Putative phosphatase, domain 2"/>
    <property type="match status" value="1"/>
</dbReference>
<dbReference type="EMBL" id="JACRSO010000003">
    <property type="protein sequence ID" value="MBC8529513.1"/>
    <property type="molecule type" value="Genomic_DNA"/>
</dbReference>
<dbReference type="InterPro" id="IPR023198">
    <property type="entry name" value="PGP-like_dom2"/>
</dbReference>
<dbReference type="AlphaFoldDB" id="A0A926D1G6"/>
<comment type="caution">
    <text evidence="1">The sequence shown here is derived from an EMBL/GenBank/DDBJ whole genome shotgun (WGS) entry which is preliminary data.</text>
</comment>